<dbReference type="Pfam" id="PF14232">
    <property type="entry name" value="DUF4334"/>
    <property type="match status" value="1"/>
</dbReference>
<evidence type="ECO:0000259" key="2">
    <source>
        <dbReference type="Pfam" id="PF14232"/>
    </source>
</evidence>
<reference evidence="3 4" key="1">
    <citation type="submission" date="2016-01" db="EMBL/GenBank/DDBJ databases">
        <title>The draft genome sequence of Aquimarina sp. RZW4-3-2.</title>
        <authorList>
            <person name="Wang Y."/>
        </authorList>
    </citation>
    <scope>NUCLEOTIDE SEQUENCE [LARGE SCALE GENOMIC DNA]</scope>
    <source>
        <strain evidence="3 4">RZW4-3-2</strain>
    </source>
</reference>
<dbReference type="Pfam" id="PF14231">
    <property type="entry name" value="GXWXG"/>
    <property type="match status" value="1"/>
</dbReference>
<dbReference type="STRING" id="1642818.AWE51_05265"/>
<evidence type="ECO:0008006" key="5">
    <source>
        <dbReference type="Google" id="ProtNLM"/>
    </source>
</evidence>
<evidence type="ECO:0000313" key="4">
    <source>
        <dbReference type="Proteomes" id="UP000076715"/>
    </source>
</evidence>
<feature type="domain" description="GXWXG" evidence="1">
    <location>
        <begin position="38"/>
        <end position="89"/>
    </location>
</feature>
<dbReference type="Gene3D" id="2.40.128.580">
    <property type="entry name" value="GXWXG domain"/>
    <property type="match status" value="1"/>
</dbReference>
<comment type="caution">
    <text evidence="3">The sequence shown here is derived from an EMBL/GenBank/DDBJ whole genome shotgun (WGS) entry which is preliminary data.</text>
</comment>
<organism evidence="3 4">
    <name type="scientific">Aquimarina aggregata</name>
    <dbReference type="NCBI Taxonomy" id="1642818"/>
    <lineage>
        <taxon>Bacteria</taxon>
        <taxon>Pseudomonadati</taxon>
        <taxon>Bacteroidota</taxon>
        <taxon>Flavobacteriia</taxon>
        <taxon>Flavobacteriales</taxon>
        <taxon>Flavobacteriaceae</taxon>
        <taxon>Aquimarina</taxon>
    </lineage>
</organism>
<accession>A0A163A9F5</accession>
<dbReference type="EMBL" id="LQRT01000013">
    <property type="protein sequence ID" value="KZS40367.1"/>
    <property type="molecule type" value="Genomic_DNA"/>
</dbReference>
<evidence type="ECO:0000259" key="1">
    <source>
        <dbReference type="Pfam" id="PF14231"/>
    </source>
</evidence>
<name>A0A163A9F5_9FLAO</name>
<dbReference type="OrthoDB" id="8905397at2"/>
<dbReference type="InterPro" id="IPR025951">
    <property type="entry name" value="GXWXG_dom"/>
</dbReference>
<gene>
    <name evidence="3" type="ORF">AWE51_05265</name>
</gene>
<dbReference type="RefSeq" id="WP_066313859.1">
    <property type="nucleotide sequence ID" value="NZ_LQRT01000013.1"/>
</dbReference>
<dbReference type="AlphaFoldDB" id="A0A163A9F5"/>
<sequence length="181" mass="21474">MRDDLRQNLEIFNQLIAKGKQTKNTAQKTLLKDELFTFYDSLPEILPNEMLGHWKGGSWKVGTPLDGLLELGQWYGKIFHTINHVDAVVHKFRFFSVVGFLGTLLYFPWKIWTEQQKYRMPATKACLREIHYRGKTSSSMVYYYLPIIDHFRKIDQNTIMGIMDMKGKAKYEFFFYLQKIK</sequence>
<dbReference type="Proteomes" id="UP000076715">
    <property type="component" value="Unassembled WGS sequence"/>
</dbReference>
<proteinExistence type="predicted"/>
<evidence type="ECO:0000313" key="3">
    <source>
        <dbReference type="EMBL" id="KZS40367.1"/>
    </source>
</evidence>
<keyword evidence="4" id="KW-1185">Reference proteome</keyword>
<protein>
    <recommendedName>
        <fullName evidence="5">DUF4334 domain-containing protein</fullName>
    </recommendedName>
</protein>
<feature type="domain" description="DUF4334" evidence="2">
    <location>
        <begin position="124"/>
        <end position="179"/>
    </location>
</feature>
<dbReference type="InterPro" id="IPR025568">
    <property type="entry name" value="DUF4334"/>
</dbReference>